<dbReference type="Proteomes" id="UP000222851">
    <property type="component" value="Unassembled WGS sequence"/>
</dbReference>
<comment type="caution">
    <text evidence="1">The sequence shown here is derived from an EMBL/GenBank/DDBJ whole genome shotgun (WGS) entry which is preliminary data.</text>
</comment>
<organism evidence="1 2">
    <name type="scientific">Bacillus anthracis</name>
    <name type="common">anthrax bacterium</name>
    <dbReference type="NCBI Taxonomy" id="1392"/>
    <lineage>
        <taxon>Bacteria</taxon>
        <taxon>Bacillati</taxon>
        <taxon>Bacillota</taxon>
        <taxon>Bacilli</taxon>
        <taxon>Bacillales</taxon>
        <taxon>Bacillaceae</taxon>
        <taxon>Bacillus</taxon>
        <taxon>Bacillus cereus group</taxon>
    </lineage>
</organism>
<proteinExistence type="predicted"/>
<name>A0A2B0WRC7_BACAN</name>
<gene>
    <name evidence="1" type="ORF">COJ30_25095</name>
</gene>
<dbReference type="EMBL" id="NUXH01000129">
    <property type="protein sequence ID" value="PFL56298.1"/>
    <property type="molecule type" value="Genomic_DNA"/>
</dbReference>
<reference evidence="1 2" key="1">
    <citation type="submission" date="2017-09" db="EMBL/GenBank/DDBJ databases">
        <title>Large-scale bioinformatics analysis of Bacillus genomes uncovers conserved roles of natural products in bacterial physiology.</title>
        <authorList>
            <consortium name="Agbiome Team Llc"/>
            <person name="Bleich R.M."/>
            <person name="Grubbs K.J."/>
            <person name="Santa Maria K.C."/>
            <person name="Allen S.E."/>
            <person name="Farag S."/>
            <person name="Shank E.A."/>
            <person name="Bowers A."/>
        </authorList>
    </citation>
    <scope>NUCLEOTIDE SEQUENCE [LARGE SCALE GENOMIC DNA]</scope>
    <source>
        <strain evidence="1 2">AFS081271</strain>
    </source>
</reference>
<dbReference type="AlphaFoldDB" id="A0A2B0WRC7"/>
<sequence>MIVYLLLFFIWLLFLLVLLIQISKLKKALALLPKPKFIQKKSNSLIKKDISNILQLPNSYSIHDESIILLMAASCKICHEKLNEIIHKNKHKSHNLIIYLYSETPDLYNQFNNSIPAHCKIPVFPLSEIQKKQLQIFVFPTFIRINSEATITKFSPISDNVL</sequence>
<protein>
    <submittedName>
        <fullName evidence="1">Uncharacterized protein</fullName>
    </submittedName>
</protein>
<accession>A0A2B0WRC7</accession>
<evidence type="ECO:0000313" key="2">
    <source>
        <dbReference type="Proteomes" id="UP000222851"/>
    </source>
</evidence>
<evidence type="ECO:0000313" key="1">
    <source>
        <dbReference type="EMBL" id="PFL56298.1"/>
    </source>
</evidence>